<feature type="non-terminal residue" evidence="9">
    <location>
        <position position="176"/>
    </location>
</feature>
<reference evidence="10" key="1">
    <citation type="journal article" date="2018" name="Nat. Microbiol.">
        <title>Leveraging single-cell genomics to expand the fungal tree of life.</title>
        <authorList>
            <person name="Ahrendt S.R."/>
            <person name="Quandt C.A."/>
            <person name="Ciobanu D."/>
            <person name="Clum A."/>
            <person name="Salamov A."/>
            <person name="Andreopoulos B."/>
            <person name="Cheng J.F."/>
            <person name="Woyke T."/>
            <person name="Pelin A."/>
            <person name="Henrissat B."/>
            <person name="Reynolds N.K."/>
            <person name="Benny G.L."/>
            <person name="Smith M.E."/>
            <person name="James T.Y."/>
            <person name="Grigoriev I.V."/>
        </authorList>
    </citation>
    <scope>NUCLEOTIDE SEQUENCE [LARGE SCALE GENOMIC DNA]</scope>
    <source>
        <strain evidence="10">RSA 1356</strain>
    </source>
</reference>
<dbReference type="PANTHER" id="PTHR10015">
    <property type="entry name" value="HEAT SHOCK TRANSCRIPTION FACTOR"/>
    <property type="match status" value="1"/>
</dbReference>
<dbReference type="STRING" id="78915.A0A4P9XPV8"/>
<dbReference type="GO" id="GO:0005634">
    <property type="term" value="C:nucleus"/>
    <property type="evidence" value="ECO:0007669"/>
    <property type="project" value="UniProtKB-SubCell"/>
</dbReference>
<evidence type="ECO:0000256" key="4">
    <source>
        <dbReference type="ARBA" id="ARBA00023125"/>
    </source>
</evidence>
<keyword evidence="4" id="KW-0238">DNA-binding</keyword>
<comment type="subcellular location">
    <subcellularLocation>
        <location evidence="1">Nucleus</location>
    </subcellularLocation>
</comment>
<evidence type="ECO:0000256" key="2">
    <source>
        <dbReference type="ARBA" id="ARBA00006403"/>
    </source>
</evidence>
<evidence type="ECO:0000256" key="5">
    <source>
        <dbReference type="ARBA" id="ARBA00023163"/>
    </source>
</evidence>
<dbReference type="InterPro" id="IPR036390">
    <property type="entry name" value="WH_DNA-bd_sf"/>
</dbReference>
<dbReference type="SMART" id="SM00415">
    <property type="entry name" value="HSF"/>
    <property type="match status" value="1"/>
</dbReference>
<evidence type="ECO:0000256" key="6">
    <source>
        <dbReference type="ARBA" id="ARBA00023242"/>
    </source>
</evidence>
<dbReference type="InterPro" id="IPR036388">
    <property type="entry name" value="WH-like_DNA-bd_sf"/>
</dbReference>
<organism evidence="9 10">
    <name type="scientific">Thamnocephalis sphaerospora</name>
    <dbReference type="NCBI Taxonomy" id="78915"/>
    <lineage>
        <taxon>Eukaryota</taxon>
        <taxon>Fungi</taxon>
        <taxon>Fungi incertae sedis</taxon>
        <taxon>Zoopagomycota</taxon>
        <taxon>Zoopagomycotina</taxon>
        <taxon>Zoopagomycetes</taxon>
        <taxon>Zoopagales</taxon>
        <taxon>Sigmoideomycetaceae</taxon>
        <taxon>Thamnocephalis</taxon>
    </lineage>
</organism>
<comment type="similarity">
    <text evidence="2 7">Belongs to the HSF family.</text>
</comment>
<dbReference type="PRINTS" id="PR00056">
    <property type="entry name" value="HSFDOMAIN"/>
</dbReference>
<dbReference type="Gene3D" id="1.10.10.10">
    <property type="entry name" value="Winged helix-like DNA-binding domain superfamily/Winged helix DNA-binding domain"/>
    <property type="match status" value="1"/>
</dbReference>
<name>A0A4P9XPV8_9FUNG</name>
<dbReference type="PANTHER" id="PTHR10015:SF427">
    <property type="entry name" value="HEAT SHOCK FACTOR PROTEIN"/>
    <property type="match status" value="1"/>
</dbReference>
<evidence type="ECO:0000256" key="7">
    <source>
        <dbReference type="RuleBase" id="RU004020"/>
    </source>
</evidence>
<dbReference type="AlphaFoldDB" id="A0A4P9XPV8"/>
<feature type="non-terminal residue" evidence="9">
    <location>
        <position position="1"/>
    </location>
</feature>
<sequence>VPAFLNKLYNMVSDPSSDLIRWSDSGTSFIVTRHEDFAREVLPRFFKHNNNASFVRQLNMYGFHKVPHIQQGVLVADSDEAEQWEFSNANFRRDQPDLLCLVQRKKGRDTTRAAGIHQILQELAAVKKHQLAISEELKDIQRENRELWSEAAVARDRHERQQDTIDKILRFLASVF</sequence>
<dbReference type="PROSITE" id="PS00434">
    <property type="entry name" value="HSF_DOMAIN"/>
    <property type="match status" value="1"/>
</dbReference>
<dbReference type="FunFam" id="1.10.10.10:FF:000027">
    <property type="entry name" value="Heat shock transcription factor 1"/>
    <property type="match status" value="1"/>
</dbReference>
<keyword evidence="6" id="KW-0539">Nucleus</keyword>
<keyword evidence="3" id="KW-0805">Transcription regulation</keyword>
<protein>
    <recommendedName>
        <fullName evidence="8">HSF-type DNA-binding domain-containing protein</fullName>
    </recommendedName>
</protein>
<evidence type="ECO:0000256" key="3">
    <source>
        <dbReference type="ARBA" id="ARBA00023015"/>
    </source>
</evidence>
<evidence type="ECO:0000259" key="8">
    <source>
        <dbReference type="PROSITE" id="PS00434"/>
    </source>
</evidence>
<keyword evidence="5" id="KW-0804">Transcription</keyword>
<dbReference type="GO" id="GO:0043565">
    <property type="term" value="F:sequence-specific DNA binding"/>
    <property type="evidence" value="ECO:0007669"/>
    <property type="project" value="InterPro"/>
</dbReference>
<dbReference type="SUPFAM" id="SSF46785">
    <property type="entry name" value="Winged helix' DNA-binding domain"/>
    <property type="match status" value="1"/>
</dbReference>
<accession>A0A4P9XPV8</accession>
<evidence type="ECO:0000256" key="1">
    <source>
        <dbReference type="ARBA" id="ARBA00004123"/>
    </source>
</evidence>
<dbReference type="OrthoDB" id="60033at2759"/>
<dbReference type="InterPro" id="IPR000232">
    <property type="entry name" value="HSF_DNA-bd"/>
</dbReference>
<dbReference type="Proteomes" id="UP000271241">
    <property type="component" value="Unassembled WGS sequence"/>
</dbReference>
<dbReference type="EMBL" id="KZ992644">
    <property type="protein sequence ID" value="RKP08046.1"/>
    <property type="molecule type" value="Genomic_DNA"/>
</dbReference>
<feature type="domain" description="HSF-type DNA-binding" evidence="8">
    <location>
        <begin position="42"/>
        <end position="66"/>
    </location>
</feature>
<keyword evidence="10" id="KW-1185">Reference proteome</keyword>
<evidence type="ECO:0000313" key="10">
    <source>
        <dbReference type="Proteomes" id="UP000271241"/>
    </source>
</evidence>
<dbReference type="Pfam" id="PF00447">
    <property type="entry name" value="HSF_DNA-bind"/>
    <property type="match status" value="1"/>
</dbReference>
<gene>
    <name evidence="9" type="ORF">THASP1DRAFT_5540</name>
</gene>
<dbReference type="GO" id="GO:0003700">
    <property type="term" value="F:DNA-binding transcription factor activity"/>
    <property type="evidence" value="ECO:0007669"/>
    <property type="project" value="InterPro"/>
</dbReference>
<proteinExistence type="inferred from homology"/>
<evidence type="ECO:0000313" key="9">
    <source>
        <dbReference type="EMBL" id="RKP08046.1"/>
    </source>
</evidence>